<comment type="catalytic activity">
    <reaction evidence="2">
        <text>2 GTP = 3',3'-c-di-GMP + 2 diphosphate</text>
        <dbReference type="Rhea" id="RHEA:24898"/>
        <dbReference type="ChEBI" id="CHEBI:33019"/>
        <dbReference type="ChEBI" id="CHEBI:37565"/>
        <dbReference type="ChEBI" id="CHEBI:58805"/>
        <dbReference type="EC" id="2.7.7.65"/>
    </reaction>
</comment>
<dbReference type="RefSeq" id="WP_395806979.1">
    <property type="nucleotide sequence ID" value="NZ_CP043494.1"/>
</dbReference>
<dbReference type="PANTHER" id="PTHR45138:SF9">
    <property type="entry name" value="DIGUANYLATE CYCLASE DGCM-RELATED"/>
    <property type="match status" value="1"/>
</dbReference>
<dbReference type="Proteomes" id="UP001611383">
    <property type="component" value="Chromosome"/>
</dbReference>
<dbReference type="InterPro" id="IPR000160">
    <property type="entry name" value="GGDEF_dom"/>
</dbReference>
<dbReference type="InterPro" id="IPR043128">
    <property type="entry name" value="Rev_trsase/Diguanyl_cyclase"/>
</dbReference>
<accession>A0ABY9X1J4</accession>
<dbReference type="InterPro" id="IPR029787">
    <property type="entry name" value="Nucleotide_cyclase"/>
</dbReference>
<evidence type="ECO:0000256" key="1">
    <source>
        <dbReference type="ARBA" id="ARBA00012528"/>
    </source>
</evidence>
<dbReference type="PANTHER" id="PTHR45138">
    <property type="entry name" value="REGULATORY COMPONENTS OF SENSORY TRANSDUCTION SYSTEM"/>
    <property type="match status" value="1"/>
</dbReference>
<proteinExistence type="predicted"/>
<name>A0ABY9X1J4_9BACT</name>
<dbReference type="SMART" id="SM00267">
    <property type="entry name" value="GGDEF"/>
    <property type="match status" value="1"/>
</dbReference>
<protein>
    <recommendedName>
        <fullName evidence="1">diguanylate cyclase</fullName>
        <ecNumber evidence="1">2.7.7.65</ecNumber>
    </recommendedName>
</protein>
<keyword evidence="5" id="KW-1185">Reference proteome</keyword>
<evidence type="ECO:0000313" key="5">
    <source>
        <dbReference type="Proteomes" id="UP001611383"/>
    </source>
</evidence>
<sequence length="304" mass="33046">MKITRAIVIEPGATGRRKLKEGLEKAGLEVSAVAGWEEEPGRAQVVVLGPSVERAAQVARAVRKQLPQALVLLAQESPGKAGFADGVLPLPVSAKDLRVRLPELVKLRTLSRGTPVRKRRAAPASEPVRASGEGLLDPLTQFYVFAHFKDFVFVEVKRSRRHGLPLAIALVAFDPLPVKVQRELREQLHGGLALAIRRSLRDTDFPVQYSADHVLLLLPHTDLAGAHTVARRVCERVARSSLSFDDQLLRPTVSVGLAALVPGREVSFADLVRQARSSLDMAQEAGGNRVEMLAETPGLEFEGT</sequence>
<evidence type="ECO:0000313" key="4">
    <source>
        <dbReference type="EMBL" id="WNG49272.1"/>
    </source>
</evidence>
<dbReference type="Pfam" id="PF00990">
    <property type="entry name" value="GGDEF"/>
    <property type="match status" value="1"/>
</dbReference>
<reference evidence="4 5" key="1">
    <citation type="submission" date="2019-08" db="EMBL/GenBank/DDBJ databases">
        <title>Archangium and Cystobacter genomes.</title>
        <authorList>
            <person name="Chen I.-C.K."/>
            <person name="Wielgoss S."/>
        </authorList>
    </citation>
    <scope>NUCLEOTIDE SEQUENCE [LARGE SCALE GENOMIC DNA]</scope>
    <source>
        <strain evidence="4 5">Cbm 6</strain>
    </source>
</reference>
<dbReference type="InterPro" id="IPR050469">
    <property type="entry name" value="Diguanylate_Cyclase"/>
</dbReference>
<dbReference type="EC" id="2.7.7.65" evidence="1"/>
<dbReference type="Gene3D" id="3.30.70.270">
    <property type="match status" value="1"/>
</dbReference>
<dbReference type="SUPFAM" id="SSF55073">
    <property type="entry name" value="Nucleotide cyclase"/>
    <property type="match status" value="1"/>
</dbReference>
<feature type="domain" description="GGDEF" evidence="3">
    <location>
        <begin position="125"/>
        <end position="293"/>
    </location>
</feature>
<dbReference type="EMBL" id="CP043494">
    <property type="protein sequence ID" value="WNG49272.1"/>
    <property type="molecule type" value="Genomic_DNA"/>
</dbReference>
<gene>
    <name evidence="4" type="ORF">F0U60_37990</name>
</gene>
<evidence type="ECO:0000256" key="2">
    <source>
        <dbReference type="ARBA" id="ARBA00034247"/>
    </source>
</evidence>
<dbReference type="NCBIfam" id="TIGR00254">
    <property type="entry name" value="GGDEF"/>
    <property type="match status" value="1"/>
</dbReference>
<evidence type="ECO:0000259" key="3">
    <source>
        <dbReference type="SMART" id="SM00267"/>
    </source>
</evidence>
<organism evidence="4 5">
    <name type="scientific">Archangium minus</name>
    <dbReference type="NCBI Taxonomy" id="83450"/>
    <lineage>
        <taxon>Bacteria</taxon>
        <taxon>Pseudomonadati</taxon>
        <taxon>Myxococcota</taxon>
        <taxon>Myxococcia</taxon>
        <taxon>Myxococcales</taxon>
        <taxon>Cystobacterineae</taxon>
        <taxon>Archangiaceae</taxon>
        <taxon>Archangium</taxon>
    </lineage>
</organism>